<protein>
    <submittedName>
        <fullName evidence="2">Uncharacterized protein</fullName>
    </submittedName>
</protein>
<keyword evidence="1" id="KW-0472">Membrane</keyword>
<dbReference type="Pfam" id="PF19589">
    <property type="entry name" value="DUF6095"/>
    <property type="match status" value="1"/>
</dbReference>
<accession>A0A4V2J9U1</accession>
<feature type="transmembrane region" description="Helical" evidence="1">
    <location>
        <begin position="20"/>
        <end position="38"/>
    </location>
</feature>
<comment type="caution">
    <text evidence="2">The sequence shown here is derived from an EMBL/GenBank/DDBJ whole genome shotgun (WGS) entry which is preliminary data.</text>
</comment>
<dbReference type="OrthoDB" id="1447634at2"/>
<dbReference type="InterPro" id="IPR046077">
    <property type="entry name" value="DUF6095"/>
</dbReference>
<keyword evidence="1" id="KW-0812">Transmembrane</keyword>
<keyword evidence="3" id="KW-1185">Reference proteome</keyword>
<evidence type="ECO:0000313" key="3">
    <source>
        <dbReference type="Proteomes" id="UP000291142"/>
    </source>
</evidence>
<reference evidence="2 3" key="1">
    <citation type="submission" date="2019-02" db="EMBL/GenBank/DDBJ databases">
        <title>Hyunsoonleella sp., isolated from marine sediment.</title>
        <authorList>
            <person name="Liu B.-T."/>
        </authorList>
    </citation>
    <scope>NUCLEOTIDE SEQUENCE [LARGE SCALE GENOMIC DNA]</scope>
    <source>
        <strain evidence="2 3">T58</strain>
    </source>
</reference>
<dbReference type="Proteomes" id="UP000291142">
    <property type="component" value="Unassembled WGS sequence"/>
</dbReference>
<sequence>MMEENRTDKQVLLKGIKTLVFALLSLFMGPILLSFAFSKPDDKLYYPLLIVGCAISALAVFMLFKGIRIIMSSMFKKK</sequence>
<gene>
    <name evidence="2" type="ORF">EYD45_15335</name>
</gene>
<organism evidence="2 3">
    <name type="scientific">Hyunsoonleella flava</name>
    <dbReference type="NCBI Taxonomy" id="2527939"/>
    <lineage>
        <taxon>Bacteria</taxon>
        <taxon>Pseudomonadati</taxon>
        <taxon>Bacteroidota</taxon>
        <taxon>Flavobacteriia</taxon>
        <taxon>Flavobacteriales</taxon>
        <taxon>Flavobacteriaceae</taxon>
    </lineage>
</organism>
<proteinExistence type="predicted"/>
<name>A0A4V2J9U1_9FLAO</name>
<evidence type="ECO:0000313" key="2">
    <source>
        <dbReference type="EMBL" id="TBM99786.1"/>
    </source>
</evidence>
<dbReference type="RefSeq" id="WP_130965464.1">
    <property type="nucleotide sequence ID" value="NZ_SIRT01000016.1"/>
</dbReference>
<dbReference type="AlphaFoldDB" id="A0A4V2J9U1"/>
<evidence type="ECO:0000256" key="1">
    <source>
        <dbReference type="SAM" id="Phobius"/>
    </source>
</evidence>
<feature type="transmembrane region" description="Helical" evidence="1">
    <location>
        <begin position="44"/>
        <end position="64"/>
    </location>
</feature>
<keyword evidence="1" id="KW-1133">Transmembrane helix</keyword>
<dbReference type="EMBL" id="SIRT01000016">
    <property type="protein sequence ID" value="TBM99786.1"/>
    <property type="molecule type" value="Genomic_DNA"/>
</dbReference>